<dbReference type="AlphaFoldDB" id="A0AA87QFA3"/>
<proteinExistence type="predicted"/>
<sequence>MTIKWHLAGEREAVMPGPKYGIEYRLLWIRVEMAEEVSACSRKIRIVWANTIEFSPYFSYFPY</sequence>
<accession>A0AA87QFA3</accession>
<comment type="caution">
    <text evidence="1">The sequence shown here is derived from an EMBL/GenBank/DDBJ whole genome shotgun (WGS) entry which is preliminary data.</text>
</comment>
<gene>
    <name evidence="1" type="ORF">RRH01S_14_00140</name>
</gene>
<organism evidence="1 2">
    <name type="scientific">Rhizobium rhizogenes NBRC 13257</name>
    <dbReference type="NCBI Taxonomy" id="1220581"/>
    <lineage>
        <taxon>Bacteria</taxon>
        <taxon>Pseudomonadati</taxon>
        <taxon>Pseudomonadota</taxon>
        <taxon>Alphaproteobacteria</taxon>
        <taxon>Hyphomicrobiales</taxon>
        <taxon>Rhizobiaceae</taxon>
        <taxon>Rhizobium/Agrobacterium group</taxon>
        <taxon>Rhizobium</taxon>
    </lineage>
</organism>
<dbReference type="Proteomes" id="UP000026941">
    <property type="component" value="Unassembled WGS sequence"/>
</dbReference>
<evidence type="ECO:0000313" key="2">
    <source>
        <dbReference type="Proteomes" id="UP000026941"/>
    </source>
</evidence>
<dbReference type="EMBL" id="BAYX01000014">
    <property type="protein sequence ID" value="GAJ95864.1"/>
    <property type="molecule type" value="Genomic_DNA"/>
</dbReference>
<reference evidence="1 2" key="1">
    <citation type="submission" date="2014-05" db="EMBL/GenBank/DDBJ databases">
        <title>Whole genome shotgun sequence of Rhizobium rhizogenes NBRC 13257.</title>
        <authorList>
            <person name="Katano-Makiyama Y."/>
            <person name="Hosoyama A."/>
            <person name="Hashimoto M."/>
            <person name="Hosoyama Y."/>
            <person name="Noguchi M."/>
            <person name="Tsuchikane K."/>
            <person name="Kimura A."/>
            <person name="Ohji S."/>
            <person name="Ichikawa N."/>
            <person name="Yamazoe A."/>
            <person name="Fujita N."/>
        </authorList>
    </citation>
    <scope>NUCLEOTIDE SEQUENCE [LARGE SCALE GENOMIC DNA]</scope>
    <source>
        <strain evidence="1 2">NBRC 13257</strain>
    </source>
</reference>
<evidence type="ECO:0000313" key="1">
    <source>
        <dbReference type="EMBL" id="GAJ95864.1"/>
    </source>
</evidence>
<name>A0AA87QFA3_RHIRH</name>
<protein>
    <submittedName>
        <fullName evidence="1">Uncharacterized protein</fullName>
    </submittedName>
</protein>